<name>A0ABT8FBB7_9ACTN</name>
<protein>
    <submittedName>
        <fullName evidence="1">Uncharacterized protein</fullName>
    </submittedName>
</protein>
<evidence type="ECO:0000313" key="1">
    <source>
        <dbReference type="EMBL" id="MDN4171982.1"/>
    </source>
</evidence>
<proteinExistence type="predicted"/>
<reference evidence="1" key="1">
    <citation type="submission" date="2023-06" db="EMBL/GenBank/DDBJ databases">
        <title>Draft genome sequence of Nocardioides sp. SOB77.</title>
        <authorList>
            <person name="Zhang G."/>
        </authorList>
    </citation>
    <scope>NUCLEOTIDE SEQUENCE</scope>
    <source>
        <strain evidence="1">SOB77</strain>
    </source>
</reference>
<organism evidence="1 2">
    <name type="scientific">Nocardioides oceani</name>
    <dbReference type="NCBI Taxonomy" id="3058369"/>
    <lineage>
        <taxon>Bacteria</taxon>
        <taxon>Bacillati</taxon>
        <taxon>Actinomycetota</taxon>
        <taxon>Actinomycetes</taxon>
        <taxon>Propionibacteriales</taxon>
        <taxon>Nocardioidaceae</taxon>
        <taxon>Nocardioides</taxon>
    </lineage>
</organism>
<evidence type="ECO:0000313" key="2">
    <source>
        <dbReference type="Proteomes" id="UP001168620"/>
    </source>
</evidence>
<sequence>MENPIAIDPTTPIDHRLEQIRAQRAALRLRHSQALARLMEEREDLRGVHALADFVDDSLRWSA</sequence>
<comment type="caution">
    <text evidence="1">The sequence shown here is derived from an EMBL/GenBank/DDBJ whole genome shotgun (WGS) entry which is preliminary data.</text>
</comment>
<dbReference type="EMBL" id="JAUHJQ010000001">
    <property type="protein sequence ID" value="MDN4171982.1"/>
    <property type="molecule type" value="Genomic_DNA"/>
</dbReference>
<gene>
    <name evidence="1" type="ORF">QWY28_03410</name>
</gene>
<accession>A0ABT8FBB7</accession>
<keyword evidence="2" id="KW-1185">Reference proteome</keyword>
<dbReference type="Proteomes" id="UP001168620">
    <property type="component" value="Unassembled WGS sequence"/>
</dbReference>
<dbReference type="RefSeq" id="WP_300950892.1">
    <property type="nucleotide sequence ID" value="NZ_JAUHJQ010000001.1"/>
</dbReference>